<dbReference type="InterPro" id="IPR029058">
    <property type="entry name" value="AB_hydrolase_fold"/>
</dbReference>
<evidence type="ECO:0000313" key="4">
    <source>
        <dbReference type="EMBL" id="KFC77774.1"/>
    </source>
</evidence>
<keyword evidence="5" id="KW-1185">Reference proteome</keyword>
<protein>
    <recommendedName>
        <fullName evidence="6">Transmembrane protein</fullName>
    </recommendedName>
</protein>
<comment type="caution">
    <text evidence="4">The sequence shown here is derived from an EMBL/GenBank/DDBJ whole genome shotgun (WGS) entry which is preliminary data.</text>
</comment>
<feature type="domain" description="Antibacterial effector protein Tle3 C-terminal" evidence="2">
    <location>
        <begin position="576"/>
        <end position="708"/>
    </location>
</feature>
<evidence type="ECO:0000259" key="2">
    <source>
        <dbReference type="Pfam" id="PF11678"/>
    </source>
</evidence>
<accession>A0A085G229</accession>
<evidence type="ECO:0000256" key="1">
    <source>
        <dbReference type="SAM" id="MobiDB-lite"/>
    </source>
</evidence>
<dbReference type="STRING" id="910964.GEAM_4111"/>
<feature type="domain" description="T6SS Tle3 phospholipase effector alpha/beta" evidence="3">
    <location>
        <begin position="59"/>
        <end position="433"/>
    </location>
</feature>
<proteinExistence type="predicted"/>
<reference evidence="4 5" key="1">
    <citation type="submission" date="2014-05" db="EMBL/GenBank/DDBJ databases">
        <title>ATOL: Assembling a taxonomically balanced genome-scale reconstruction of the evolutionary history of the Enterobacteriaceae.</title>
        <authorList>
            <person name="Plunkett G.III."/>
            <person name="Neeno-Eckwall E.C."/>
            <person name="Glasner J.D."/>
            <person name="Perna N.T."/>
        </authorList>
    </citation>
    <scope>NUCLEOTIDE SEQUENCE [LARGE SCALE GENOMIC DNA]</scope>
    <source>
        <strain evidence="4 5">ATCC 33852</strain>
    </source>
</reference>
<dbReference type="SUPFAM" id="SSF53474">
    <property type="entry name" value="alpha/beta-Hydrolases"/>
    <property type="match status" value="1"/>
</dbReference>
<evidence type="ECO:0000259" key="3">
    <source>
        <dbReference type="Pfam" id="PF24322"/>
    </source>
</evidence>
<dbReference type="Pfam" id="PF24322">
    <property type="entry name" value="Tle3"/>
    <property type="match status" value="1"/>
</dbReference>
<dbReference type="EMBL" id="JMPJ01000073">
    <property type="protein sequence ID" value="KFC77774.1"/>
    <property type="molecule type" value="Genomic_DNA"/>
</dbReference>
<dbReference type="eggNOG" id="COG0596">
    <property type="taxonomic scope" value="Bacteria"/>
</dbReference>
<dbReference type="GeneID" id="78382458"/>
<gene>
    <name evidence="4" type="ORF">GEAM_4111</name>
</gene>
<organism evidence="4 5">
    <name type="scientific">Ewingella americana (strain ATCC 33852 / DSM 4580 / CCUG 14506 / JCM 5911 / LMG 7869 / NCTC 12157 / CDC 1468-78)</name>
    <dbReference type="NCBI Taxonomy" id="910964"/>
    <lineage>
        <taxon>Bacteria</taxon>
        <taxon>Pseudomonadati</taxon>
        <taxon>Pseudomonadota</taxon>
        <taxon>Gammaproteobacteria</taxon>
        <taxon>Enterobacterales</taxon>
        <taxon>Yersiniaceae</taxon>
        <taxon>Ewingella</taxon>
    </lineage>
</organism>
<dbReference type="Proteomes" id="UP000028640">
    <property type="component" value="Unassembled WGS sequence"/>
</dbReference>
<name>A0A085G229_EWIA3</name>
<dbReference type="InterPro" id="IPR021692">
    <property type="entry name" value="Tle3_C"/>
</dbReference>
<feature type="region of interest" description="Disordered" evidence="1">
    <location>
        <begin position="1"/>
        <end position="28"/>
    </location>
</feature>
<dbReference type="RefSeq" id="WP_244956658.1">
    <property type="nucleotide sequence ID" value="NZ_JMPJ01000073.1"/>
</dbReference>
<sequence>MTEQPEQQNSNPFDDAPEPHDPQSQKVHTPRFLASDCIGVPVSAGKKSYTTNCPVNRPMPGIVILVHGVNDVGEAYQNQERGIIEGLKKRLGRDDLWPHQWEEKKYRIRSASGVMEDCHEPQQKQMTCSDSARSPIIPFYWGYRPVDYETWQEDQRQYREAMVQNGKNPDTPLPYDAYRENNPEILRHFGAKYPMDCFHNTLDLKGVWGGGTFANATTNIPDMLGPGAGGATLGVVGFLSRAELANGGDFTHPVYNNPHRIYQFYAAQRLASLIRTIRSRRETSKDTINIVAHSQGTIITMLANMILKAEGINPADCVILNHSPYSLENRWLENGQPGHHQTDAARQKTFENFCKLMATNSKYCADGDGLVSPAEQKKLLDTMALPRKEFNNSWYSTPLNQRNNFGKVYNYFCPNDGTVSLLPIQGFGWRGVPQEIAKTLPNLKQRVFFQNSSVGLPPDGKAFRRPPAAKGDFEYSTATNARWSFSDVIPNGETLPEPFIFTLMGQPDPLDDAGDKNKAYHAPVGGNDAMVSYNARAGATGASQRTVEETVDCPPYHPFKDLRPGHVMTQRELDTLKYWRNVDIVSAKVVGVNEANKKIVFRRRLTEAELHDLYSKSDDVMFSQHSSIVMSDKVPELAMAYDLAIGPCKAFDMDHGDFWKRLIKFADWREWSDDQDAREYYQTGILPFENTKKFMNKPDQILPTGEFGVVNLFMNATRVVPARYPEIHNKEVANLQWSMPRVESYDRVPAQPRRKTV</sequence>
<feature type="compositionally biased region" description="Polar residues" evidence="1">
    <location>
        <begin position="1"/>
        <end position="12"/>
    </location>
</feature>
<dbReference type="AlphaFoldDB" id="A0A085G229"/>
<dbReference type="InterPro" id="IPR056221">
    <property type="entry name" value="Tle3_ab_dom"/>
</dbReference>
<dbReference type="Pfam" id="PF11678">
    <property type="entry name" value="Tle3_C"/>
    <property type="match status" value="1"/>
</dbReference>
<evidence type="ECO:0008006" key="6">
    <source>
        <dbReference type="Google" id="ProtNLM"/>
    </source>
</evidence>
<evidence type="ECO:0000313" key="5">
    <source>
        <dbReference type="Proteomes" id="UP000028640"/>
    </source>
</evidence>